<evidence type="ECO:0000313" key="6">
    <source>
        <dbReference type="EMBL" id="VBB40454.1"/>
    </source>
</evidence>
<dbReference type="GO" id="GO:0016887">
    <property type="term" value="F:ATP hydrolysis activity"/>
    <property type="evidence" value="ECO:0007669"/>
    <property type="project" value="InterPro"/>
</dbReference>
<dbReference type="CDD" id="cd03257">
    <property type="entry name" value="ABC_NikE_OppD_transporters"/>
    <property type="match status" value="1"/>
</dbReference>
<evidence type="ECO:0000256" key="2">
    <source>
        <dbReference type="ARBA" id="ARBA00022448"/>
    </source>
</evidence>
<dbReference type="InterPro" id="IPR027417">
    <property type="entry name" value="P-loop_NTPase"/>
</dbReference>
<keyword evidence="3" id="KW-0547">Nucleotide-binding</keyword>
<dbReference type="SMART" id="SM00382">
    <property type="entry name" value="AAA"/>
    <property type="match status" value="1"/>
</dbReference>
<accession>A0A652ZXD3</accession>
<dbReference type="FunFam" id="3.40.50.300:FF:000016">
    <property type="entry name" value="Oligopeptide ABC transporter ATP-binding component"/>
    <property type="match status" value="1"/>
</dbReference>
<dbReference type="GO" id="GO:0055085">
    <property type="term" value="P:transmembrane transport"/>
    <property type="evidence" value="ECO:0007669"/>
    <property type="project" value="UniProtKB-ARBA"/>
</dbReference>
<dbReference type="Pfam" id="PF08352">
    <property type="entry name" value="oligo_HPY"/>
    <property type="match status" value="1"/>
</dbReference>
<proteinExistence type="inferred from homology"/>
<reference evidence="6" key="1">
    <citation type="submission" date="2018-07" db="EMBL/GenBank/DDBJ databases">
        <authorList>
            <consortium name="Genoscope - CEA"/>
            <person name="William W."/>
        </authorList>
    </citation>
    <scope>NUCLEOTIDE SEQUENCE</scope>
    <source>
        <strain evidence="6">IK1</strain>
    </source>
</reference>
<comment type="similarity">
    <text evidence="1">Belongs to the ABC transporter superfamily.</text>
</comment>
<name>A0A652ZXD3_9SPIR</name>
<dbReference type="PROSITE" id="PS00211">
    <property type="entry name" value="ABC_TRANSPORTER_1"/>
    <property type="match status" value="1"/>
</dbReference>
<dbReference type="NCBIfam" id="TIGR01727">
    <property type="entry name" value="oligo_HPY"/>
    <property type="match status" value="1"/>
</dbReference>
<dbReference type="PANTHER" id="PTHR43776:SF7">
    <property type="entry name" value="D,D-DIPEPTIDE TRANSPORT ATP-BINDING PROTEIN DDPF-RELATED"/>
    <property type="match status" value="1"/>
</dbReference>
<dbReference type="PANTHER" id="PTHR43776">
    <property type="entry name" value="TRANSPORT ATP-BINDING PROTEIN"/>
    <property type="match status" value="1"/>
</dbReference>
<dbReference type="InterPro" id="IPR050319">
    <property type="entry name" value="ABC_transp_ATP-bind"/>
</dbReference>
<dbReference type="InterPro" id="IPR003439">
    <property type="entry name" value="ABC_transporter-like_ATP-bd"/>
</dbReference>
<keyword evidence="4 6" id="KW-0067">ATP-binding</keyword>
<dbReference type="PROSITE" id="PS50893">
    <property type="entry name" value="ABC_TRANSPORTER_2"/>
    <property type="match status" value="1"/>
</dbReference>
<dbReference type="InterPro" id="IPR003593">
    <property type="entry name" value="AAA+_ATPase"/>
</dbReference>
<dbReference type="GO" id="GO:0005524">
    <property type="term" value="F:ATP binding"/>
    <property type="evidence" value="ECO:0007669"/>
    <property type="project" value="UniProtKB-KW"/>
</dbReference>
<evidence type="ECO:0000259" key="5">
    <source>
        <dbReference type="PROSITE" id="PS50893"/>
    </source>
</evidence>
<dbReference type="InterPro" id="IPR017871">
    <property type="entry name" value="ABC_transporter-like_CS"/>
</dbReference>
<dbReference type="AlphaFoldDB" id="A0A652ZXD3"/>
<dbReference type="SUPFAM" id="SSF52540">
    <property type="entry name" value="P-loop containing nucleoside triphosphate hydrolases"/>
    <property type="match status" value="1"/>
</dbReference>
<sequence length="322" mass="36034">MREDGAILEVKDLVKHFPSPAGSVKAVDGISFSIQEGETLGMVGESGCGKSTTGKVLIRLEDPTSGSARFENRDIFSIRKNDMKAFRRKVQIVFQDPFASLDPRMTVGEIIGEPLLVHKLFTRKLMKPRVRELLKMVGLDSTHIDRYPHEFSGGQRQRIGIARALAVEPRLIICDEPVSALDVSIQAQIINLLKDLQRSQGLTYLFIAHDLSVVKHISDRICVMYLGKIVETADKRALFDKPLHPYTQALLSSIPVPNPDRQEERILLEGDAPSPVSPPAGCRFHTRCVHAFDLCKREVPPMLEYDDKHFCACHFLNTKTPG</sequence>
<dbReference type="InterPro" id="IPR013563">
    <property type="entry name" value="Oligopep_ABC_C"/>
</dbReference>
<gene>
    <name evidence="6" type="primary">oppF</name>
    <name evidence="6" type="ORF">TRIP_E30026</name>
</gene>
<evidence type="ECO:0000256" key="4">
    <source>
        <dbReference type="ARBA" id="ARBA00022840"/>
    </source>
</evidence>
<evidence type="ECO:0000256" key="1">
    <source>
        <dbReference type="ARBA" id="ARBA00005417"/>
    </source>
</evidence>
<dbReference type="Gene3D" id="3.40.50.300">
    <property type="entry name" value="P-loop containing nucleotide triphosphate hydrolases"/>
    <property type="match status" value="1"/>
</dbReference>
<organism evidence="6">
    <name type="scientific">uncultured Spirochaetota bacterium</name>
    <dbReference type="NCBI Taxonomy" id="460511"/>
    <lineage>
        <taxon>Bacteria</taxon>
        <taxon>Pseudomonadati</taxon>
        <taxon>Spirochaetota</taxon>
        <taxon>environmental samples</taxon>
    </lineage>
</organism>
<evidence type="ECO:0000256" key="3">
    <source>
        <dbReference type="ARBA" id="ARBA00022741"/>
    </source>
</evidence>
<feature type="domain" description="ABC transporter" evidence="5">
    <location>
        <begin position="8"/>
        <end position="251"/>
    </location>
</feature>
<protein>
    <submittedName>
        <fullName evidence="6">Oligopeptide transporter subunit ATP-binding component of ABC superfamily</fullName>
    </submittedName>
</protein>
<keyword evidence="2" id="KW-0813">Transport</keyword>
<dbReference type="EMBL" id="UPXP01000023">
    <property type="protein sequence ID" value="VBB40454.1"/>
    <property type="molecule type" value="Genomic_DNA"/>
</dbReference>
<dbReference type="Pfam" id="PF00005">
    <property type="entry name" value="ABC_tran"/>
    <property type="match status" value="1"/>
</dbReference>
<dbReference type="GO" id="GO:0015833">
    <property type="term" value="P:peptide transport"/>
    <property type="evidence" value="ECO:0007669"/>
    <property type="project" value="InterPro"/>
</dbReference>